<keyword evidence="6" id="KW-1133">Transmembrane helix</keyword>
<dbReference type="InParanoid" id="A0A2I4B0D1"/>
<dbReference type="GeneID" id="106515766"/>
<sequence>MLHVRSLLFGCLLCLVVTSVLADGRVFVLGPTSLSGVLAFRDALQACASQRARLASVEELRHAVAECFFSQCARGWLHGGTVGTTVCDVEGSSLKAVNVRTENGTKDTAHLSAFCIKDKAVACGDPPSFPNARLQESSGFEMGDELLYTCLPGYVMPTGHAAFSLMCDSCGEWYGTVQLCVKDKTESHVDYEDKFEDSYEAADHDRGSPEEQHDKTSEEVFGSQDRKTSLQQQTTRIRVNAGAEQQDQHEERDVREAVINNRRAFGGAVDEAATREDLVHPSPEQERSEDVGTNAAEATEEPVSLLSQKHLFWFPSEAFQNEKAPLSPDSITQTKQRASGAQSQESKEKESQERHDISQPTDDDDHDDDHDDEQDRYDEPDNDEEGDHDDSHHDDHDHDNPDDHDDNHDDHEHDQDGNDHDDHDHDDHDDHEDDLTDNPDDPDSHQEEDDDHVTHRGEHENTRDRHQDHDDHDDHYGTGTHEKDRDHVGYGTQEYDDQDDPYDEHHSREDHDDTTEDHDDNDDEHPDGSEEHPDHNDHDDDDHLPDHDIHDDHEDKYEKSYDDHDSHEDDDGHSRVIFSVATEERPTITQRGAGSKIKDETWLDGYPIQGTENGDSTKRPIRPVDGEQAVKTTDRPNDVEARKRIPHTNSPNKRTSPTTAPERVVEKVRPGYRTPGTSSDHLQPSDSPSYSDTLDYDTQQAAPTQSWLDELTEHPFLDHGLAPPVHDGDIFPGLIGEHAVHNLPGEMGEAEGEMGEAICTGDDCPPLPPSSSSRGPTVAAIAVLVCLVAMAVIFGVWCYKRQQQKSSIYEMNGKGQSQSRQGQQMEMQQKV</sequence>
<evidence type="ECO:0000256" key="3">
    <source>
        <dbReference type="ARBA" id="ARBA00023157"/>
    </source>
</evidence>
<feature type="compositionally biased region" description="Basic and acidic residues" evidence="5">
    <location>
        <begin position="452"/>
        <end position="488"/>
    </location>
</feature>
<keyword evidence="6" id="KW-0472">Membrane</keyword>
<dbReference type="GO" id="GO:0007155">
    <property type="term" value="P:cell adhesion"/>
    <property type="evidence" value="ECO:0007669"/>
    <property type="project" value="InterPro"/>
</dbReference>
<dbReference type="KEGG" id="alim:106515766"/>
<name>A0A2I4B0D1_AUSLI</name>
<evidence type="ECO:0000256" key="7">
    <source>
        <dbReference type="SAM" id="SignalP"/>
    </source>
</evidence>
<keyword evidence="2 7" id="KW-0732">Signal</keyword>
<evidence type="ECO:0000256" key="6">
    <source>
        <dbReference type="SAM" id="Phobius"/>
    </source>
</evidence>
<dbReference type="Proteomes" id="UP000192220">
    <property type="component" value="Unplaced"/>
</dbReference>
<dbReference type="Gene3D" id="3.10.100.10">
    <property type="entry name" value="Mannose-Binding Protein A, subunit A"/>
    <property type="match status" value="1"/>
</dbReference>
<feature type="compositionally biased region" description="Basic and acidic residues" evidence="5">
    <location>
        <begin position="272"/>
        <end position="290"/>
    </location>
</feature>
<feature type="domain" description="Link" evidence="9">
    <location>
        <begin position="25"/>
        <end position="117"/>
    </location>
</feature>
<evidence type="ECO:0000259" key="8">
    <source>
        <dbReference type="PROSITE" id="PS50923"/>
    </source>
</evidence>
<evidence type="ECO:0000313" key="11">
    <source>
        <dbReference type="RefSeq" id="XP_013861194.1"/>
    </source>
</evidence>
<dbReference type="InterPro" id="IPR035976">
    <property type="entry name" value="Sushi/SCR/CCP_sf"/>
</dbReference>
<feature type="compositionally biased region" description="Basic and acidic residues" evidence="5">
    <location>
        <begin position="201"/>
        <end position="228"/>
    </location>
</feature>
<keyword evidence="10" id="KW-1185">Reference proteome</keyword>
<keyword evidence="1 4" id="KW-0768">Sushi</keyword>
<gene>
    <name evidence="11" type="primary">susd5</name>
</gene>
<dbReference type="GO" id="GO:0005540">
    <property type="term" value="F:hyaluronic acid binding"/>
    <property type="evidence" value="ECO:0007669"/>
    <property type="project" value="InterPro"/>
</dbReference>
<feature type="compositionally biased region" description="Basic and acidic residues" evidence="5">
    <location>
        <begin position="544"/>
        <end position="574"/>
    </location>
</feature>
<dbReference type="SMART" id="SM00445">
    <property type="entry name" value="LINK"/>
    <property type="match status" value="1"/>
</dbReference>
<feature type="compositionally biased region" description="Polar residues" evidence="5">
    <location>
        <begin position="675"/>
        <end position="695"/>
    </location>
</feature>
<feature type="compositionally biased region" description="Basic and acidic residues" evidence="5">
    <location>
        <begin position="615"/>
        <end position="625"/>
    </location>
</feature>
<protein>
    <submittedName>
        <fullName evidence="11">Sushi domain-containing protein 5</fullName>
    </submittedName>
</protein>
<feature type="compositionally biased region" description="Low complexity" evidence="5">
    <location>
        <begin position="815"/>
        <end position="831"/>
    </location>
</feature>
<feature type="domain" description="Sushi" evidence="8">
    <location>
        <begin position="121"/>
        <end position="182"/>
    </location>
</feature>
<dbReference type="PROSITE" id="PS50923">
    <property type="entry name" value="SUSHI"/>
    <property type="match status" value="1"/>
</dbReference>
<dbReference type="AlphaFoldDB" id="A0A2I4B0D1"/>
<dbReference type="InterPro" id="IPR016187">
    <property type="entry name" value="CTDL_fold"/>
</dbReference>
<feature type="compositionally biased region" description="Acidic residues" evidence="5">
    <location>
        <begin position="361"/>
        <end position="388"/>
    </location>
</feature>
<feature type="region of interest" description="Disordered" evidence="5">
    <location>
        <begin position="811"/>
        <end position="831"/>
    </location>
</feature>
<evidence type="ECO:0000259" key="9">
    <source>
        <dbReference type="PROSITE" id="PS50963"/>
    </source>
</evidence>
<organism evidence="10 11">
    <name type="scientific">Austrofundulus limnaeus</name>
    <name type="common">Annual killifish</name>
    <dbReference type="NCBI Taxonomy" id="52670"/>
    <lineage>
        <taxon>Eukaryota</taxon>
        <taxon>Metazoa</taxon>
        <taxon>Chordata</taxon>
        <taxon>Craniata</taxon>
        <taxon>Vertebrata</taxon>
        <taxon>Euteleostomi</taxon>
        <taxon>Actinopterygii</taxon>
        <taxon>Neopterygii</taxon>
        <taxon>Teleostei</taxon>
        <taxon>Neoteleostei</taxon>
        <taxon>Acanthomorphata</taxon>
        <taxon>Ovalentaria</taxon>
        <taxon>Atherinomorphae</taxon>
        <taxon>Cyprinodontiformes</taxon>
        <taxon>Rivulidae</taxon>
        <taxon>Austrofundulus</taxon>
    </lineage>
</organism>
<feature type="compositionally biased region" description="Basic and acidic residues" evidence="5">
    <location>
        <begin position="389"/>
        <end position="428"/>
    </location>
</feature>
<feature type="region of interest" description="Disordered" evidence="5">
    <location>
        <begin position="320"/>
        <end position="695"/>
    </location>
</feature>
<dbReference type="SUPFAM" id="SSF56436">
    <property type="entry name" value="C-type lectin-like"/>
    <property type="match status" value="1"/>
</dbReference>
<dbReference type="PROSITE" id="PS50963">
    <property type="entry name" value="LINK_2"/>
    <property type="match status" value="1"/>
</dbReference>
<dbReference type="SUPFAM" id="SSF57535">
    <property type="entry name" value="Complement control module/SCR domain"/>
    <property type="match status" value="1"/>
</dbReference>
<dbReference type="CDD" id="cd00033">
    <property type="entry name" value="CCP"/>
    <property type="match status" value="1"/>
</dbReference>
<proteinExistence type="predicted"/>
<evidence type="ECO:0000256" key="5">
    <source>
        <dbReference type="SAM" id="MobiDB-lite"/>
    </source>
</evidence>
<feature type="signal peptide" evidence="7">
    <location>
        <begin position="1"/>
        <end position="22"/>
    </location>
</feature>
<dbReference type="GO" id="GO:0007219">
    <property type="term" value="P:Notch signaling pathway"/>
    <property type="evidence" value="ECO:0007669"/>
    <property type="project" value="TreeGrafter"/>
</dbReference>
<feature type="compositionally biased region" description="Acidic residues" evidence="5">
    <location>
        <begin position="512"/>
        <end position="525"/>
    </location>
</feature>
<dbReference type="Gene3D" id="2.10.70.10">
    <property type="entry name" value="Complement Module, domain 1"/>
    <property type="match status" value="1"/>
</dbReference>
<dbReference type="Pfam" id="PF00084">
    <property type="entry name" value="Sushi"/>
    <property type="match status" value="1"/>
</dbReference>
<feature type="compositionally biased region" description="Polar residues" evidence="5">
    <location>
        <begin position="647"/>
        <end position="659"/>
    </location>
</feature>
<comment type="caution">
    <text evidence="4">Lacks conserved residue(s) required for the propagation of feature annotation.</text>
</comment>
<accession>A0A2I4B0D1</accession>
<evidence type="ECO:0000256" key="4">
    <source>
        <dbReference type="PROSITE-ProRule" id="PRU00302"/>
    </source>
</evidence>
<dbReference type="PANTHER" id="PTHR32493:SF0">
    <property type="entry name" value="SUSHI DOMAIN-CONTAINING PROTEIN 5"/>
    <property type="match status" value="1"/>
</dbReference>
<keyword evidence="3" id="KW-1015">Disulfide bond</keyword>
<dbReference type="OrthoDB" id="9936131at2759"/>
<feature type="compositionally biased region" description="Basic and acidic residues" evidence="5">
    <location>
        <begin position="632"/>
        <end position="643"/>
    </location>
</feature>
<feature type="compositionally biased region" description="Basic and acidic residues" evidence="5">
    <location>
        <begin position="526"/>
        <end position="538"/>
    </location>
</feature>
<evidence type="ECO:0000313" key="10">
    <source>
        <dbReference type="Proteomes" id="UP000192220"/>
    </source>
</evidence>
<dbReference type="FunFam" id="2.10.70.10:FF:000050">
    <property type="entry name" value="sushi domain-containing protein 5"/>
    <property type="match status" value="1"/>
</dbReference>
<dbReference type="CTD" id="26032"/>
<dbReference type="InterPro" id="IPR053298">
    <property type="entry name" value="Sushi_domain_protein"/>
</dbReference>
<keyword evidence="6" id="KW-0812">Transmembrane</keyword>
<feature type="region of interest" description="Disordered" evidence="5">
    <location>
        <begin position="265"/>
        <end position="303"/>
    </location>
</feature>
<dbReference type="STRING" id="52670.A0A2I4B0D1"/>
<feature type="transmembrane region" description="Helical" evidence="6">
    <location>
        <begin position="778"/>
        <end position="799"/>
    </location>
</feature>
<feature type="compositionally biased region" description="Polar residues" evidence="5">
    <location>
        <begin position="329"/>
        <end position="341"/>
    </location>
</feature>
<evidence type="ECO:0000256" key="1">
    <source>
        <dbReference type="ARBA" id="ARBA00022659"/>
    </source>
</evidence>
<dbReference type="Pfam" id="PF00193">
    <property type="entry name" value="Xlink"/>
    <property type="match status" value="1"/>
</dbReference>
<feature type="chain" id="PRO_5014147825" evidence="7">
    <location>
        <begin position="23"/>
        <end position="831"/>
    </location>
</feature>
<evidence type="ECO:0000256" key="2">
    <source>
        <dbReference type="ARBA" id="ARBA00022729"/>
    </source>
</evidence>
<feature type="compositionally biased region" description="Acidic residues" evidence="5">
    <location>
        <begin position="429"/>
        <end position="451"/>
    </location>
</feature>
<reference evidence="11" key="1">
    <citation type="submission" date="2025-08" db="UniProtKB">
        <authorList>
            <consortium name="RefSeq"/>
        </authorList>
    </citation>
    <scope>IDENTIFICATION</scope>
    <source>
        <strain evidence="11">Quisiro</strain>
        <tissue evidence="11">Liver</tissue>
    </source>
</reference>
<dbReference type="SMART" id="SM00032">
    <property type="entry name" value="CCP"/>
    <property type="match status" value="1"/>
</dbReference>
<feature type="compositionally biased region" description="Basic and acidic residues" evidence="5">
    <location>
        <begin position="345"/>
        <end position="357"/>
    </location>
</feature>
<dbReference type="InterPro" id="IPR000538">
    <property type="entry name" value="Link_dom"/>
</dbReference>
<dbReference type="PANTHER" id="PTHR32493">
    <property type="entry name" value="SUSHI DOMAIN-CONTAINING PROTEIN 5"/>
    <property type="match status" value="1"/>
</dbReference>
<dbReference type="InterPro" id="IPR000436">
    <property type="entry name" value="Sushi_SCR_CCP_dom"/>
</dbReference>
<dbReference type="InterPro" id="IPR016186">
    <property type="entry name" value="C-type_lectin-like/link_sf"/>
</dbReference>
<feature type="region of interest" description="Disordered" evidence="5">
    <location>
        <begin position="198"/>
        <end position="233"/>
    </location>
</feature>
<dbReference type="RefSeq" id="XP_013861194.1">
    <property type="nucleotide sequence ID" value="XM_014005740.1"/>
</dbReference>